<reference evidence="1" key="1">
    <citation type="submission" date="2019-08" db="EMBL/GenBank/DDBJ databases">
        <authorList>
            <person name="Kucharzyk K."/>
            <person name="Murdoch R.W."/>
            <person name="Higgins S."/>
            <person name="Loffler F."/>
        </authorList>
    </citation>
    <scope>NUCLEOTIDE SEQUENCE</scope>
</reference>
<dbReference type="EMBL" id="VSSQ01124412">
    <property type="protein sequence ID" value="MPN55318.1"/>
    <property type="molecule type" value="Genomic_DNA"/>
</dbReference>
<gene>
    <name evidence="1" type="ORF">SDC9_203000</name>
</gene>
<proteinExistence type="predicted"/>
<sequence length="87" mass="9917">MLDFVCFAFHQPITAKADVLAAYNAVASTQVAPTRAEEIRFAIGQGYLALIMETEKYYRYSITNFGWWRNVFACRLLYHAAFAALEV</sequence>
<comment type="caution">
    <text evidence="1">The sequence shown here is derived from an EMBL/GenBank/DDBJ whole genome shotgun (WGS) entry which is preliminary data.</text>
</comment>
<protein>
    <submittedName>
        <fullName evidence="1">Uncharacterized protein</fullName>
    </submittedName>
</protein>
<name>A0A645IV74_9ZZZZ</name>
<evidence type="ECO:0000313" key="1">
    <source>
        <dbReference type="EMBL" id="MPN55318.1"/>
    </source>
</evidence>
<dbReference type="AlphaFoldDB" id="A0A645IV74"/>
<accession>A0A645IV74</accession>
<organism evidence="1">
    <name type="scientific">bioreactor metagenome</name>
    <dbReference type="NCBI Taxonomy" id="1076179"/>
    <lineage>
        <taxon>unclassified sequences</taxon>
        <taxon>metagenomes</taxon>
        <taxon>ecological metagenomes</taxon>
    </lineage>
</organism>